<feature type="compositionally biased region" description="Acidic residues" evidence="1">
    <location>
        <begin position="14"/>
        <end position="31"/>
    </location>
</feature>
<organism evidence="2 3">
    <name type="scientific">Clostridium neonatale</name>
    <dbReference type="NCBI Taxonomy" id="137838"/>
    <lineage>
        <taxon>Bacteria</taxon>
        <taxon>Bacillati</taxon>
        <taxon>Bacillota</taxon>
        <taxon>Clostridia</taxon>
        <taxon>Eubacteriales</taxon>
        <taxon>Clostridiaceae</taxon>
        <taxon>Clostridium</taxon>
    </lineage>
</organism>
<dbReference type="STRING" id="137838.GCA_001458595_01416"/>
<dbReference type="RefSeq" id="WP_058294281.1">
    <property type="nucleotide sequence ID" value="NZ_JBNOOD010000292.1"/>
</dbReference>
<dbReference type="AlphaFoldDB" id="A0A2A7MEN1"/>
<name>A0A2A7MEN1_9CLOT</name>
<feature type="region of interest" description="Disordered" evidence="1">
    <location>
        <begin position="1"/>
        <end position="35"/>
    </location>
</feature>
<protein>
    <submittedName>
        <fullName evidence="2">Uncharacterized protein</fullName>
    </submittedName>
</protein>
<dbReference type="OrthoDB" id="9984751at2"/>
<accession>A0A2A7MEN1</accession>
<gene>
    <name evidence="2" type="ORF">CQ394_15890</name>
</gene>
<evidence type="ECO:0000313" key="3">
    <source>
        <dbReference type="Proteomes" id="UP000220840"/>
    </source>
</evidence>
<dbReference type="Proteomes" id="UP000220840">
    <property type="component" value="Unassembled WGS sequence"/>
</dbReference>
<proteinExistence type="predicted"/>
<evidence type="ECO:0000313" key="2">
    <source>
        <dbReference type="EMBL" id="PEG30116.1"/>
    </source>
</evidence>
<evidence type="ECO:0000256" key="1">
    <source>
        <dbReference type="SAM" id="MobiDB-lite"/>
    </source>
</evidence>
<dbReference type="EMBL" id="PDCJ01000002">
    <property type="protein sequence ID" value="PEG30116.1"/>
    <property type="molecule type" value="Genomic_DNA"/>
</dbReference>
<comment type="caution">
    <text evidence="2">The sequence shown here is derived from an EMBL/GenBank/DDBJ whole genome shotgun (WGS) entry which is preliminary data.</text>
</comment>
<reference evidence="2 3" key="1">
    <citation type="submission" date="2017-10" db="EMBL/GenBank/DDBJ databases">
        <title>Effective Description of Clostridium neonatale sp. nov. linked to necrotizing enterocolitis in neonates and a clarification of species assignable to the genus Clostridium (Prazmowski 1880) emend. Lawson and Rainey 2016.</title>
        <authorList>
            <person name="Bernard K."/>
            <person name="Burdz T."/>
            <person name="Wiebe D."/>
            <person name="Balcewich B."/>
            <person name="Alfa M."/>
            <person name="Bernier A.-M."/>
        </authorList>
    </citation>
    <scope>NUCLEOTIDE SEQUENCE [LARGE SCALE GENOMIC DNA]</scope>
    <source>
        <strain evidence="2 3">LCDC99A005</strain>
    </source>
</reference>
<keyword evidence="3" id="KW-1185">Reference proteome</keyword>
<sequence length="169" mass="19004">MIPVARNNDFNTSYDEEEYNNNDNENDEGTEESIPGLDEFDTRLLNIQASALLVIILGYVLEYISTLQAIEVIKIRQNNDESEFEPDPDIALLLGSQLEVIAQAVLVQVSKIQYRNTPLHFRTGNLNAARSANFEILLGDIVEMIAYLITLFGVRKIYAINHNGPVYGV</sequence>